<evidence type="ECO:0000313" key="3">
    <source>
        <dbReference type="Proteomes" id="UP000226420"/>
    </source>
</evidence>
<dbReference type="EMBL" id="FOLW01000008">
    <property type="protein sequence ID" value="SFD11886.1"/>
    <property type="molecule type" value="Genomic_DNA"/>
</dbReference>
<evidence type="ECO:0008006" key="4">
    <source>
        <dbReference type="Google" id="ProtNLM"/>
    </source>
</evidence>
<reference evidence="2 3" key="1">
    <citation type="submission" date="2016-10" db="EMBL/GenBank/DDBJ databases">
        <authorList>
            <person name="Varghese N."/>
            <person name="Submissions S."/>
        </authorList>
    </citation>
    <scope>NUCLEOTIDE SEQUENCE [LARGE SCALE GENOMIC DNA]</scope>
    <source>
        <strain evidence="2 3">DSM 5563</strain>
    </source>
</reference>
<dbReference type="AlphaFoldDB" id="A0AAJ4WBY2"/>
<dbReference type="PROSITE" id="PS51257">
    <property type="entry name" value="PROKAR_LIPOPROTEIN"/>
    <property type="match status" value="1"/>
</dbReference>
<proteinExistence type="predicted"/>
<organism evidence="2 3">
    <name type="scientific">Pragia fontium DSM 5563 = ATCC 49100</name>
    <dbReference type="NCBI Taxonomy" id="1122977"/>
    <lineage>
        <taxon>Bacteria</taxon>
        <taxon>Pseudomonadati</taxon>
        <taxon>Pseudomonadota</taxon>
        <taxon>Gammaproteobacteria</taxon>
        <taxon>Enterobacterales</taxon>
        <taxon>Budviciaceae</taxon>
        <taxon>Pragia</taxon>
    </lineage>
</organism>
<feature type="chain" id="PRO_5042563697" description="Lipoprotein" evidence="1">
    <location>
        <begin position="29"/>
        <end position="143"/>
    </location>
</feature>
<dbReference type="Proteomes" id="UP000226420">
    <property type="component" value="Unassembled WGS sequence"/>
</dbReference>
<keyword evidence="1" id="KW-0732">Signal</keyword>
<protein>
    <recommendedName>
        <fullName evidence="4">Lipoprotein</fullName>
    </recommendedName>
</protein>
<gene>
    <name evidence="2" type="ORF">SAMN02745723_10861</name>
</gene>
<feature type="signal peptide" evidence="1">
    <location>
        <begin position="1"/>
        <end position="28"/>
    </location>
</feature>
<evidence type="ECO:0000256" key="1">
    <source>
        <dbReference type="SAM" id="SignalP"/>
    </source>
</evidence>
<comment type="caution">
    <text evidence="2">The sequence shown here is derived from an EMBL/GenBank/DDBJ whole genome shotgun (WGS) entry which is preliminary data.</text>
</comment>
<accession>A0AAJ4WBY2</accession>
<name>A0AAJ4WBY2_9GAMM</name>
<sequence length="143" mass="16241">MMKKIYQQDNLMKKLFLLIAVMMGIACTARPYTAAHETYDSRYLVENKSKTHVRIHRVNQISGSGLPDDCPLVLKVDGIDVVGLQQNQFVDLYLPNGEHSLSVKFKCALTEWKKSVTLVADGATQEYETEIGVAGQYRMWRTK</sequence>
<evidence type="ECO:0000313" key="2">
    <source>
        <dbReference type="EMBL" id="SFD11886.1"/>
    </source>
</evidence>